<dbReference type="OrthoDB" id="9804482at2"/>
<dbReference type="InterPro" id="IPR025657">
    <property type="entry name" value="RadC_JAB"/>
</dbReference>
<dbReference type="EMBL" id="MDJD01000054">
    <property type="protein sequence ID" value="OEJ99185.1"/>
    <property type="molecule type" value="Genomic_DNA"/>
</dbReference>
<evidence type="ECO:0000256" key="5">
    <source>
        <dbReference type="ARBA" id="ARBA00023049"/>
    </source>
</evidence>
<dbReference type="Pfam" id="PF04002">
    <property type="entry name" value="RadC"/>
    <property type="match status" value="1"/>
</dbReference>
<keyword evidence="4" id="KW-0862">Zinc</keyword>
<dbReference type="GO" id="GO:0008237">
    <property type="term" value="F:metallopeptidase activity"/>
    <property type="evidence" value="ECO:0007669"/>
    <property type="project" value="UniProtKB-KW"/>
</dbReference>
<dbReference type="STRING" id="1849968.A8C32_08420"/>
<organism evidence="7 8">
    <name type="scientific">Flavivirga aquatica</name>
    <dbReference type="NCBI Taxonomy" id="1849968"/>
    <lineage>
        <taxon>Bacteria</taxon>
        <taxon>Pseudomonadati</taxon>
        <taxon>Bacteroidota</taxon>
        <taxon>Flavobacteriia</taxon>
        <taxon>Flavobacteriales</taxon>
        <taxon>Flavobacteriaceae</taxon>
        <taxon>Flavivirga</taxon>
    </lineage>
</organism>
<dbReference type="InterPro" id="IPR001405">
    <property type="entry name" value="UPF0758"/>
</dbReference>
<evidence type="ECO:0000313" key="8">
    <source>
        <dbReference type="Proteomes" id="UP000095713"/>
    </source>
</evidence>
<dbReference type="GO" id="GO:0006508">
    <property type="term" value="P:proteolysis"/>
    <property type="evidence" value="ECO:0007669"/>
    <property type="project" value="UniProtKB-KW"/>
</dbReference>
<keyword evidence="5" id="KW-0482">Metalloprotease</keyword>
<evidence type="ECO:0000313" key="7">
    <source>
        <dbReference type="EMBL" id="OEJ99185.1"/>
    </source>
</evidence>
<evidence type="ECO:0000256" key="4">
    <source>
        <dbReference type="ARBA" id="ARBA00022833"/>
    </source>
</evidence>
<evidence type="ECO:0000256" key="2">
    <source>
        <dbReference type="ARBA" id="ARBA00022723"/>
    </source>
</evidence>
<dbReference type="PANTHER" id="PTHR30471">
    <property type="entry name" value="DNA REPAIR PROTEIN RADC"/>
    <property type="match status" value="1"/>
</dbReference>
<dbReference type="Gene3D" id="3.40.140.10">
    <property type="entry name" value="Cytidine Deaminase, domain 2"/>
    <property type="match status" value="1"/>
</dbReference>
<evidence type="ECO:0000256" key="3">
    <source>
        <dbReference type="ARBA" id="ARBA00022801"/>
    </source>
</evidence>
<dbReference type="PANTHER" id="PTHR30471:SF3">
    <property type="entry name" value="UPF0758 PROTEIN YEES-RELATED"/>
    <property type="match status" value="1"/>
</dbReference>
<feature type="domain" description="MPN" evidence="6">
    <location>
        <begin position="23"/>
        <end position="149"/>
    </location>
</feature>
<dbReference type="RefSeq" id="WP_069831867.1">
    <property type="nucleotide sequence ID" value="NZ_MDJD01000054.1"/>
</dbReference>
<dbReference type="PROSITE" id="PS50249">
    <property type="entry name" value="MPN"/>
    <property type="match status" value="1"/>
</dbReference>
<keyword evidence="2" id="KW-0479">Metal-binding</keyword>
<evidence type="ECO:0000256" key="1">
    <source>
        <dbReference type="ARBA" id="ARBA00022670"/>
    </source>
</evidence>
<dbReference type="InterPro" id="IPR037518">
    <property type="entry name" value="MPN"/>
</dbReference>
<keyword evidence="8" id="KW-1185">Reference proteome</keyword>
<keyword evidence="1" id="KW-0645">Protease</keyword>
<reference evidence="7 8" key="1">
    <citation type="submission" date="2016-05" db="EMBL/GenBank/DDBJ databases">
        <title>Draft Genome Sequence of Algibacter sp. Strain SK-16 Isolated from the Surface Water of Aburatsubo Inlet.</title>
        <authorList>
            <person name="Wong S.-K."/>
            <person name="Yoshizawa S."/>
            <person name="Nakajima Y."/>
            <person name="Ogura Y."/>
            <person name="Tetsuya H."/>
            <person name="Hamasaki K."/>
        </authorList>
    </citation>
    <scope>NUCLEOTIDE SEQUENCE [LARGE SCALE GENOMIC DNA]</scope>
    <source>
        <strain evidence="7 8">SK-16</strain>
    </source>
</reference>
<dbReference type="PROSITE" id="PS01302">
    <property type="entry name" value="UPF0758"/>
    <property type="match status" value="1"/>
</dbReference>
<protein>
    <submittedName>
        <fullName evidence="7">DNA repair protein</fullName>
    </submittedName>
</protein>
<dbReference type="AlphaFoldDB" id="A0A1E5SJ90"/>
<dbReference type="GO" id="GO:0046872">
    <property type="term" value="F:metal ion binding"/>
    <property type="evidence" value="ECO:0007669"/>
    <property type="project" value="UniProtKB-KW"/>
</dbReference>
<evidence type="ECO:0000259" key="6">
    <source>
        <dbReference type="PROSITE" id="PS50249"/>
    </source>
</evidence>
<proteinExistence type="predicted"/>
<sequence>MKNKVNEIKISYKGGLKSSMWQKINSSQDAAELLFEDWDKDTIALQEVFKVVLLNNSNKVKGVYQISQGGIVGTLVDLRILFAVILKSLSVAIILTHNHPSGKLIPSEADKSLTKKIKNAAKLFDIKLLDHLIFAPDGDYYSFSDNGIL</sequence>
<dbReference type="InterPro" id="IPR020891">
    <property type="entry name" value="UPF0758_CS"/>
</dbReference>
<dbReference type="Proteomes" id="UP000095713">
    <property type="component" value="Unassembled WGS sequence"/>
</dbReference>
<dbReference type="CDD" id="cd08071">
    <property type="entry name" value="MPN_DUF2466"/>
    <property type="match status" value="1"/>
</dbReference>
<accession>A0A1E5SJ90</accession>
<comment type="caution">
    <text evidence="7">The sequence shown here is derived from an EMBL/GenBank/DDBJ whole genome shotgun (WGS) entry which is preliminary data.</text>
</comment>
<keyword evidence="3" id="KW-0378">Hydrolase</keyword>
<name>A0A1E5SJ90_9FLAO</name>
<gene>
    <name evidence="7" type="ORF">A8C32_08420</name>
</gene>